<dbReference type="KEGG" id="naj:B1756_03625"/>
<protein>
    <submittedName>
        <fullName evidence="6">Peptide ABC transporter ATP-binding protein</fullName>
    </submittedName>
</protein>
<dbReference type="GO" id="GO:0005524">
    <property type="term" value="F:ATP binding"/>
    <property type="evidence" value="ECO:0007669"/>
    <property type="project" value="UniProtKB-KW"/>
</dbReference>
<dbReference type="GO" id="GO:0055085">
    <property type="term" value="P:transmembrane transport"/>
    <property type="evidence" value="ECO:0007669"/>
    <property type="project" value="UniProtKB-ARBA"/>
</dbReference>
<dbReference type="GO" id="GO:0016887">
    <property type="term" value="F:ATP hydrolysis activity"/>
    <property type="evidence" value="ECO:0007669"/>
    <property type="project" value="InterPro"/>
</dbReference>
<dbReference type="EMBL" id="CP019893">
    <property type="protein sequence ID" value="ARS88931.1"/>
    <property type="molecule type" value="Genomic_DNA"/>
</dbReference>
<dbReference type="Gene3D" id="3.40.50.300">
    <property type="entry name" value="P-loop containing nucleotide triphosphate hydrolases"/>
    <property type="match status" value="1"/>
</dbReference>
<dbReference type="InterPro" id="IPR003439">
    <property type="entry name" value="ABC_transporter-like_ATP-bd"/>
</dbReference>
<keyword evidence="2" id="KW-0813">Transport</keyword>
<dbReference type="InterPro" id="IPR050319">
    <property type="entry name" value="ABC_transp_ATP-bind"/>
</dbReference>
<dbReference type="SUPFAM" id="SSF52540">
    <property type="entry name" value="P-loop containing nucleoside triphosphate hydrolases"/>
    <property type="match status" value="1"/>
</dbReference>
<dbReference type="GO" id="GO:0015833">
    <property type="term" value="P:peptide transport"/>
    <property type="evidence" value="ECO:0007669"/>
    <property type="project" value="InterPro"/>
</dbReference>
<dbReference type="InterPro" id="IPR003593">
    <property type="entry name" value="AAA+_ATPase"/>
</dbReference>
<dbReference type="Pfam" id="PF08352">
    <property type="entry name" value="oligo_HPY"/>
    <property type="match status" value="1"/>
</dbReference>
<keyword evidence="7" id="KW-1185">Reference proteome</keyword>
<dbReference type="InterPro" id="IPR013563">
    <property type="entry name" value="Oligopep_ABC_C"/>
</dbReference>
<comment type="similarity">
    <text evidence="1">Belongs to the ABC transporter superfamily.</text>
</comment>
<name>A0A2Z2HPL4_9EURY</name>
<keyword evidence="4 6" id="KW-0067">ATP-binding</keyword>
<dbReference type="PANTHER" id="PTHR43776">
    <property type="entry name" value="TRANSPORT ATP-BINDING PROTEIN"/>
    <property type="match status" value="1"/>
</dbReference>
<gene>
    <name evidence="6" type="ORF">B1756_03625</name>
</gene>
<dbReference type="GeneID" id="32893138"/>
<organism evidence="6 7">
    <name type="scientific">Natrarchaeobaculum aegyptiacum</name>
    <dbReference type="NCBI Taxonomy" id="745377"/>
    <lineage>
        <taxon>Archaea</taxon>
        <taxon>Methanobacteriati</taxon>
        <taxon>Methanobacteriota</taxon>
        <taxon>Stenosarchaea group</taxon>
        <taxon>Halobacteria</taxon>
        <taxon>Halobacteriales</taxon>
        <taxon>Natrialbaceae</taxon>
        <taxon>Natrarchaeobaculum</taxon>
    </lineage>
</organism>
<dbReference type="InterPro" id="IPR027417">
    <property type="entry name" value="P-loop_NTPase"/>
</dbReference>
<proteinExistence type="inferred from homology"/>
<dbReference type="PROSITE" id="PS50893">
    <property type="entry name" value="ABC_TRANSPORTER_2"/>
    <property type="match status" value="1"/>
</dbReference>
<evidence type="ECO:0000256" key="1">
    <source>
        <dbReference type="ARBA" id="ARBA00005417"/>
    </source>
</evidence>
<dbReference type="RefSeq" id="WP_086887316.1">
    <property type="nucleotide sequence ID" value="NZ_CP019893.1"/>
</dbReference>
<sequence length="447" mass="48315">MSAPVLAARDLEVHYTTSDGLLERLARRGDTVRAVDGVDLALEAGETLGLVGESGCGKSTLAQALVGLEETTGGTVTYRGRTLESLSGEDRQTFRTDVQYLFQNPGASLDPRLPVGDAVAEPLAVHDVVPPARRDERVAELLELVGLSATDANRYPHECSGGQRQRIAIARALAVEPSVLVCDEPVSSLDAGEQARILNLLADLRDRLELTTLFVSHDLSVVDHVADRIAVMYLGRVVERGTPADLFDDLLEPEHGTEDERGDQPTLHPYTEALVSAIPEPDPLWEGRRIVLEGDVPSPIDPPTGCRFHTRCHRLVPPDPFDLEPAEFRPVMTLRTRLDRVESGAIRGPTPATIREALGVSSLESGPELTTTAIRDAIGLPDSLSDPAAERRLEAALEAVVAGDVSSARSTLEDAFETPCESCSPAFRPVADGHEIACRRFEESRDE</sequence>
<evidence type="ECO:0000256" key="2">
    <source>
        <dbReference type="ARBA" id="ARBA00022448"/>
    </source>
</evidence>
<keyword evidence="3" id="KW-0547">Nucleotide-binding</keyword>
<feature type="domain" description="ABC transporter" evidence="5">
    <location>
        <begin position="8"/>
        <end position="259"/>
    </location>
</feature>
<dbReference type="AlphaFoldDB" id="A0A2Z2HPL4"/>
<dbReference type="PROSITE" id="PS00211">
    <property type="entry name" value="ABC_TRANSPORTER_1"/>
    <property type="match status" value="1"/>
</dbReference>
<dbReference type="PANTHER" id="PTHR43776:SF7">
    <property type="entry name" value="D,D-DIPEPTIDE TRANSPORT ATP-BINDING PROTEIN DDPF-RELATED"/>
    <property type="match status" value="1"/>
</dbReference>
<evidence type="ECO:0000256" key="4">
    <source>
        <dbReference type="ARBA" id="ARBA00022840"/>
    </source>
</evidence>
<evidence type="ECO:0000259" key="5">
    <source>
        <dbReference type="PROSITE" id="PS50893"/>
    </source>
</evidence>
<evidence type="ECO:0000256" key="3">
    <source>
        <dbReference type="ARBA" id="ARBA00022741"/>
    </source>
</evidence>
<dbReference type="NCBIfam" id="TIGR01727">
    <property type="entry name" value="oligo_HPY"/>
    <property type="match status" value="1"/>
</dbReference>
<dbReference type="Proteomes" id="UP000250088">
    <property type="component" value="Chromosome"/>
</dbReference>
<evidence type="ECO:0000313" key="7">
    <source>
        <dbReference type="Proteomes" id="UP000250088"/>
    </source>
</evidence>
<dbReference type="InterPro" id="IPR017871">
    <property type="entry name" value="ABC_transporter-like_CS"/>
</dbReference>
<reference evidence="7" key="1">
    <citation type="submission" date="2017-02" db="EMBL/GenBank/DDBJ databases">
        <title>Natronthermophilus aegyptiacus gen. nov.,sp. nov., an aerobic, extremely halophilic alkalithermophilic archaeon isolated from the athalassohaline Wadi An Natrun, Egypt.</title>
        <authorList>
            <person name="Zhao B."/>
        </authorList>
    </citation>
    <scope>NUCLEOTIDE SEQUENCE [LARGE SCALE GENOMIC DNA]</scope>
    <source>
        <strain evidence="7">JW/NM-HA 15</strain>
    </source>
</reference>
<evidence type="ECO:0000313" key="6">
    <source>
        <dbReference type="EMBL" id="ARS88931.1"/>
    </source>
</evidence>
<dbReference type="OrthoDB" id="18209at2157"/>
<accession>A0A2Z2HPL4</accession>
<dbReference type="Pfam" id="PF00005">
    <property type="entry name" value="ABC_tran"/>
    <property type="match status" value="1"/>
</dbReference>
<dbReference type="CDD" id="cd03257">
    <property type="entry name" value="ABC_NikE_OppD_transporters"/>
    <property type="match status" value="1"/>
</dbReference>
<dbReference type="SMART" id="SM00382">
    <property type="entry name" value="AAA"/>
    <property type="match status" value="1"/>
</dbReference>